<accession>A0A932M1A4</accession>
<dbReference type="PIRSF" id="PIRSF000808">
    <property type="entry name" value="GalT"/>
    <property type="match status" value="1"/>
</dbReference>
<dbReference type="GO" id="GO:0008108">
    <property type="term" value="F:UDP-glucose:hexose-1-phosphate uridylyltransferase activity"/>
    <property type="evidence" value="ECO:0007669"/>
    <property type="project" value="InterPro"/>
</dbReference>
<evidence type="ECO:0000313" key="12">
    <source>
        <dbReference type="EMBL" id="MBI3015622.1"/>
    </source>
</evidence>
<comment type="caution">
    <text evidence="12">The sequence shown here is derived from an EMBL/GenBank/DDBJ whole genome shotgun (WGS) entry which is preliminary data.</text>
</comment>
<comment type="cofactor">
    <cofactor evidence="1">
        <name>Zn(2+)</name>
        <dbReference type="ChEBI" id="CHEBI:29105"/>
    </cofactor>
</comment>
<protein>
    <submittedName>
        <fullName evidence="12">Galactose-1-phosphate uridylyltransferase</fullName>
    </submittedName>
</protein>
<proteinExistence type="inferred from homology"/>
<feature type="binding site" evidence="9">
    <location>
        <position position="282"/>
    </location>
    <ligand>
        <name>Fe cation</name>
        <dbReference type="ChEBI" id="CHEBI:24875"/>
    </ligand>
</feature>
<comment type="similarity">
    <text evidence="2">Belongs to the galactose-1-phosphate uridylyltransferase type 1 family.</text>
</comment>
<dbReference type="Pfam" id="PF01087">
    <property type="entry name" value="GalP_UDP_transf"/>
    <property type="match status" value="1"/>
</dbReference>
<evidence type="ECO:0000256" key="4">
    <source>
        <dbReference type="ARBA" id="ARBA00022695"/>
    </source>
</evidence>
<evidence type="ECO:0000256" key="6">
    <source>
        <dbReference type="ARBA" id="ARBA00022833"/>
    </source>
</evidence>
<dbReference type="EMBL" id="JACPSX010000217">
    <property type="protein sequence ID" value="MBI3015622.1"/>
    <property type="molecule type" value="Genomic_DNA"/>
</dbReference>
<dbReference type="SUPFAM" id="SSF54197">
    <property type="entry name" value="HIT-like"/>
    <property type="match status" value="2"/>
</dbReference>
<dbReference type="PANTHER" id="PTHR42763:SF1">
    <property type="entry name" value="UDP-GLUCOSE--HEXOSE-1-PHOSPHATE URIDYLYLTRANSFERASE"/>
    <property type="match status" value="1"/>
</dbReference>
<keyword evidence="7" id="KW-0119">Carbohydrate metabolism</keyword>
<dbReference type="Gene3D" id="3.30.428.10">
    <property type="entry name" value="HIT-like"/>
    <property type="match status" value="2"/>
</dbReference>
<dbReference type="InterPro" id="IPR005850">
    <property type="entry name" value="GalP_Utransf_C"/>
</dbReference>
<dbReference type="InterPro" id="IPR001937">
    <property type="entry name" value="GalP_UDPtransf1"/>
</dbReference>
<feature type="binding site" evidence="9">
    <location>
        <position position="280"/>
    </location>
    <ligand>
        <name>Fe cation</name>
        <dbReference type="ChEBI" id="CHEBI:24875"/>
    </ligand>
</feature>
<evidence type="ECO:0000313" key="13">
    <source>
        <dbReference type="Proteomes" id="UP000741360"/>
    </source>
</evidence>
<keyword evidence="9" id="KW-0408">Iron</keyword>
<dbReference type="Pfam" id="PF02744">
    <property type="entry name" value="GalP_UDP_tr_C"/>
    <property type="match status" value="1"/>
</dbReference>
<dbReference type="GO" id="GO:0008270">
    <property type="term" value="F:zinc ion binding"/>
    <property type="evidence" value="ECO:0007669"/>
    <property type="project" value="InterPro"/>
</dbReference>
<evidence type="ECO:0000256" key="7">
    <source>
        <dbReference type="ARBA" id="ARBA00023277"/>
    </source>
</evidence>
<dbReference type="Proteomes" id="UP000741360">
    <property type="component" value="Unassembled WGS sequence"/>
</dbReference>
<evidence type="ECO:0000259" key="11">
    <source>
        <dbReference type="Pfam" id="PF02744"/>
    </source>
</evidence>
<dbReference type="PANTHER" id="PTHR42763">
    <property type="entry name" value="ADP-GLUCOSE PHOSPHORYLASE"/>
    <property type="match status" value="1"/>
</dbReference>
<sequence>MSELRKEPVLQRWVVVMKDHQPRPLERCPFCPGSESETPPEVFAIRPDSTRRDTPGWTVRVVPNKYPFLRIEEEPAKRAYGLYDRMNGVGAHEIVIETPEHVQHFATMEISQLAGVLNAYRARMLDLRRDTRFKHIVIVKNHGPNVTALPHPHSHIVALPIVPRRIDEELKGTFNYSQFHDRCIYCDIIGQESSRKERMIAETDLFASFVPFASRYPYETWILPKKHSCDFGQISDAEIADLAKVMRQVFSCIRVALNDPHYSLALHSSPLQEQYRPQYHWHFEVRPRVEVVHGFEWATGLFIHSIPPEEAAAQLKAACEKVGD</sequence>
<dbReference type="InterPro" id="IPR005849">
    <property type="entry name" value="GalP_Utransf_N"/>
</dbReference>
<evidence type="ECO:0000259" key="10">
    <source>
        <dbReference type="Pfam" id="PF01087"/>
    </source>
</evidence>
<keyword evidence="3" id="KW-0808">Transferase</keyword>
<evidence type="ECO:0000256" key="8">
    <source>
        <dbReference type="PIRSR" id="PIRSR000808-1"/>
    </source>
</evidence>
<evidence type="ECO:0000256" key="3">
    <source>
        <dbReference type="ARBA" id="ARBA00022679"/>
    </source>
</evidence>
<dbReference type="AlphaFoldDB" id="A0A932M1A4"/>
<keyword evidence="6" id="KW-0862">Zinc</keyword>
<evidence type="ECO:0000256" key="1">
    <source>
        <dbReference type="ARBA" id="ARBA00001947"/>
    </source>
</evidence>
<name>A0A932M1A4_UNCTE</name>
<keyword evidence="4 12" id="KW-0548">Nucleotidyltransferase</keyword>
<reference evidence="12" key="1">
    <citation type="submission" date="2020-07" db="EMBL/GenBank/DDBJ databases">
        <title>Huge and variable diversity of episymbiotic CPR bacteria and DPANN archaea in groundwater ecosystems.</title>
        <authorList>
            <person name="He C.Y."/>
            <person name="Keren R."/>
            <person name="Whittaker M."/>
            <person name="Farag I.F."/>
            <person name="Doudna J."/>
            <person name="Cate J.H.D."/>
            <person name="Banfield J.F."/>
        </authorList>
    </citation>
    <scope>NUCLEOTIDE SEQUENCE</scope>
    <source>
        <strain evidence="12">NC_groundwater_717_Ag_S-0.2um_59_8</strain>
    </source>
</reference>
<keyword evidence="5 9" id="KW-0479">Metal-binding</keyword>
<evidence type="ECO:0000256" key="2">
    <source>
        <dbReference type="ARBA" id="ARBA00010951"/>
    </source>
</evidence>
<organism evidence="12 13">
    <name type="scientific">Tectimicrobiota bacterium</name>
    <dbReference type="NCBI Taxonomy" id="2528274"/>
    <lineage>
        <taxon>Bacteria</taxon>
        <taxon>Pseudomonadati</taxon>
        <taxon>Nitrospinota/Tectimicrobiota group</taxon>
        <taxon>Candidatus Tectimicrobiota</taxon>
    </lineage>
</organism>
<dbReference type="InterPro" id="IPR036265">
    <property type="entry name" value="HIT-like_sf"/>
</dbReference>
<feature type="binding site" evidence="9">
    <location>
        <position position="169"/>
    </location>
    <ligand>
        <name>Fe cation</name>
        <dbReference type="ChEBI" id="CHEBI:24875"/>
    </ligand>
</feature>
<dbReference type="InterPro" id="IPR053177">
    <property type="entry name" value="ADP-glucose_phosphorylase"/>
</dbReference>
<feature type="binding site" evidence="9">
    <location>
        <position position="267"/>
    </location>
    <ligand>
        <name>Fe cation</name>
        <dbReference type="ChEBI" id="CHEBI:24875"/>
    </ligand>
</feature>
<feature type="domain" description="Galactose-1-phosphate uridyl transferase C-terminal" evidence="11">
    <location>
        <begin position="175"/>
        <end position="286"/>
    </location>
</feature>
<gene>
    <name evidence="12" type="ORF">HYY65_11335</name>
</gene>
<feature type="domain" description="Galactose-1-phosphate uridyl transferase N-terminal" evidence="10">
    <location>
        <begin position="61"/>
        <end position="163"/>
    </location>
</feature>
<evidence type="ECO:0000256" key="9">
    <source>
        <dbReference type="PIRSR" id="PIRSR000808-4"/>
    </source>
</evidence>
<comment type="cofactor">
    <cofactor evidence="9">
        <name>Fe cation</name>
        <dbReference type="ChEBI" id="CHEBI:24875"/>
    </cofactor>
    <text evidence="9">Binds 1 Fe cation per subunit.</text>
</comment>
<feature type="active site" description="Tele-UMP-histidine intermediate" evidence="8">
    <location>
        <position position="153"/>
    </location>
</feature>
<evidence type="ECO:0000256" key="5">
    <source>
        <dbReference type="ARBA" id="ARBA00022723"/>
    </source>
</evidence>
<dbReference type="GO" id="GO:0006012">
    <property type="term" value="P:galactose metabolic process"/>
    <property type="evidence" value="ECO:0007669"/>
    <property type="project" value="InterPro"/>
</dbReference>